<dbReference type="InterPro" id="IPR036271">
    <property type="entry name" value="Tet_transcr_reg_TetR-rel_C_sf"/>
</dbReference>
<organism evidence="4 5">
    <name type="scientific">Actinocorallia libanotica</name>
    <dbReference type="NCBI Taxonomy" id="46162"/>
    <lineage>
        <taxon>Bacteria</taxon>
        <taxon>Bacillati</taxon>
        <taxon>Actinomycetota</taxon>
        <taxon>Actinomycetes</taxon>
        <taxon>Streptosporangiales</taxon>
        <taxon>Thermomonosporaceae</taxon>
        <taxon>Actinocorallia</taxon>
    </lineage>
</organism>
<name>A0ABN1QI23_9ACTN</name>
<evidence type="ECO:0000259" key="3">
    <source>
        <dbReference type="PROSITE" id="PS50977"/>
    </source>
</evidence>
<dbReference type="PRINTS" id="PR00455">
    <property type="entry name" value="HTHTETR"/>
</dbReference>
<keyword evidence="1 2" id="KW-0238">DNA-binding</keyword>
<dbReference type="Proteomes" id="UP001500665">
    <property type="component" value="Unassembled WGS sequence"/>
</dbReference>
<dbReference type="InterPro" id="IPR001647">
    <property type="entry name" value="HTH_TetR"/>
</dbReference>
<protein>
    <submittedName>
        <fullName evidence="4">TetR/AcrR family transcriptional regulator</fullName>
    </submittedName>
</protein>
<reference evidence="4 5" key="1">
    <citation type="journal article" date="2019" name="Int. J. Syst. Evol. Microbiol.">
        <title>The Global Catalogue of Microorganisms (GCM) 10K type strain sequencing project: providing services to taxonomists for standard genome sequencing and annotation.</title>
        <authorList>
            <consortium name="The Broad Institute Genomics Platform"/>
            <consortium name="The Broad Institute Genome Sequencing Center for Infectious Disease"/>
            <person name="Wu L."/>
            <person name="Ma J."/>
        </authorList>
    </citation>
    <scope>NUCLEOTIDE SEQUENCE [LARGE SCALE GENOMIC DNA]</scope>
    <source>
        <strain evidence="4 5">JCM 10696</strain>
    </source>
</reference>
<sequence>MGADGGRREEILAAALEMLAEQGWRGTSLNAIADRVGLTRQGVLHYFPSKQALLTEILARRQDLNREHLLADHADKDWPDQLAEVVAHDHDRPGLARAYSVLMAESLTAGHPAHAHFRDHYSDVRARMTEAFTRRWGDRLPSGLSPAQAATALLALLDGMQQQWLLDQDQADDHSDTMRAALSVLLGIPGDH</sequence>
<dbReference type="Gene3D" id="1.10.357.10">
    <property type="entry name" value="Tetracycline Repressor, domain 2"/>
    <property type="match status" value="1"/>
</dbReference>
<dbReference type="PANTHER" id="PTHR30055:SF226">
    <property type="entry name" value="HTH-TYPE TRANSCRIPTIONAL REGULATOR PKSA"/>
    <property type="match status" value="1"/>
</dbReference>
<evidence type="ECO:0000313" key="4">
    <source>
        <dbReference type="EMBL" id="GAA0943026.1"/>
    </source>
</evidence>
<feature type="domain" description="HTH tetR-type" evidence="3">
    <location>
        <begin position="5"/>
        <end position="65"/>
    </location>
</feature>
<dbReference type="EMBL" id="BAAAHH010000004">
    <property type="protein sequence ID" value="GAA0943026.1"/>
    <property type="molecule type" value="Genomic_DNA"/>
</dbReference>
<dbReference type="RefSeq" id="WP_344238102.1">
    <property type="nucleotide sequence ID" value="NZ_BAAAHH010000004.1"/>
</dbReference>
<dbReference type="Pfam" id="PF00440">
    <property type="entry name" value="TetR_N"/>
    <property type="match status" value="1"/>
</dbReference>
<dbReference type="PANTHER" id="PTHR30055">
    <property type="entry name" value="HTH-TYPE TRANSCRIPTIONAL REGULATOR RUTR"/>
    <property type="match status" value="1"/>
</dbReference>
<accession>A0ABN1QI23</accession>
<dbReference type="SUPFAM" id="SSF46689">
    <property type="entry name" value="Homeodomain-like"/>
    <property type="match status" value="1"/>
</dbReference>
<dbReference type="InterPro" id="IPR050109">
    <property type="entry name" value="HTH-type_TetR-like_transc_reg"/>
</dbReference>
<dbReference type="PROSITE" id="PS50977">
    <property type="entry name" value="HTH_TETR_2"/>
    <property type="match status" value="1"/>
</dbReference>
<comment type="caution">
    <text evidence="4">The sequence shown here is derived from an EMBL/GenBank/DDBJ whole genome shotgun (WGS) entry which is preliminary data.</text>
</comment>
<evidence type="ECO:0000313" key="5">
    <source>
        <dbReference type="Proteomes" id="UP001500665"/>
    </source>
</evidence>
<dbReference type="InterPro" id="IPR009057">
    <property type="entry name" value="Homeodomain-like_sf"/>
</dbReference>
<keyword evidence="5" id="KW-1185">Reference proteome</keyword>
<evidence type="ECO:0000256" key="1">
    <source>
        <dbReference type="ARBA" id="ARBA00023125"/>
    </source>
</evidence>
<feature type="DNA-binding region" description="H-T-H motif" evidence="2">
    <location>
        <begin position="28"/>
        <end position="47"/>
    </location>
</feature>
<evidence type="ECO:0000256" key="2">
    <source>
        <dbReference type="PROSITE-ProRule" id="PRU00335"/>
    </source>
</evidence>
<proteinExistence type="predicted"/>
<gene>
    <name evidence="4" type="ORF">GCM10009550_14680</name>
</gene>
<dbReference type="SUPFAM" id="SSF48498">
    <property type="entry name" value="Tetracyclin repressor-like, C-terminal domain"/>
    <property type="match status" value="1"/>
</dbReference>